<dbReference type="AlphaFoldDB" id="A0A1R3HRZ7"/>
<dbReference type="EMBL" id="AWWV01011269">
    <property type="protein sequence ID" value="OMO73189.1"/>
    <property type="molecule type" value="Genomic_DNA"/>
</dbReference>
<reference evidence="2 3" key="1">
    <citation type="submission" date="2013-09" db="EMBL/GenBank/DDBJ databases">
        <title>Corchorus capsularis genome sequencing.</title>
        <authorList>
            <person name="Alam M."/>
            <person name="Haque M.S."/>
            <person name="Islam M.S."/>
            <person name="Emdad E.M."/>
            <person name="Islam M.M."/>
            <person name="Ahmed B."/>
            <person name="Halim A."/>
            <person name="Hossen Q.M.M."/>
            <person name="Hossain M.Z."/>
            <person name="Ahmed R."/>
            <person name="Khan M.M."/>
            <person name="Islam R."/>
            <person name="Rashid M.M."/>
            <person name="Khan S.A."/>
            <person name="Rahman M.S."/>
            <person name="Alam M."/>
        </authorList>
    </citation>
    <scope>NUCLEOTIDE SEQUENCE [LARGE SCALE GENOMIC DNA]</scope>
    <source>
        <strain evidence="3">cv. CVL-1</strain>
        <tissue evidence="2">Whole seedling</tissue>
    </source>
</reference>
<dbReference type="Proteomes" id="UP000188268">
    <property type="component" value="Unassembled WGS sequence"/>
</dbReference>
<proteinExistence type="predicted"/>
<evidence type="ECO:0000256" key="1">
    <source>
        <dbReference type="SAM" id="MobiDB-lite"/>
    </source>
</evidence>
<sequence length="102" mass="11761">MQWIAIPKEPETLLLKFNSHEGVTTCLHMPEKISRPELLKLMPASWVTNYEKHMEIQKTVKSTDPRLIKNRDGSVTIKFDHDETEAPPPPAFSTQFMMQPCP</sequence>
<dbReference type="PANTHER" id="PTHR48435:SF1">
    <property type="entry name" value="POLYPROTEIN"/>
    <property type="match status" value="1"/>
</dbReference>
<feature type="compositionally biased region" description="Polar residues" evidence="1">
    <location>
        <begin position="92"/>
        <end position="102"/>
    </location>
</feature>
<accession>A0A1R3HRZ7</accession>
<organism evidence="2 3">
    <name type="scientific">Corchorus capsularis</name>
    <name type="common">Jute</name>
    <dbReference type="NCBI Taxonomy" id="210143"/>
    <lineage>
        <taxon>Eukaryota</taxon>
        <taxon>Viridiplantae</taxon>
        <taxon>Streptophyta</taxon>
        <taxon>Embryophyta</taxon>
        <taxon>Tracheophyta</taxon>
        <taxon>Spermatophyta</taxon>
        <taxon>Magnoliopsida</taxon>
        <taxon>eudicotyledons</taxon>
        <taxon>Gunneridae</taxon>
        <taxon>Pentapetalae</taxon>
        <taxon>rosids</taxon>
        <taxon>malvids</taxon>
        <taxon>Malvales</taxon>
        <taxon>Malvaceae</taxon>
        <taxon>Grewioideae</taxon>
        <taxon>Apeibeae</taxon>
        <taxon>Corchorus</taxon>
    </lineage>
</organism>
<dbReference type="InterPro" id="IPR053098">
    <property type="entry name" value="Petuviruses_polyprotein"/>
</dbReference>
<name>A0A1R3HRZ7_COCAP</name>
<comment type="caution">
    <text evidence="2">The sequence shown here is derived from an EMBL/GenBank/DDBJ whole genome shotgun (WGS) entry which is preliminary data.</text>
</comment>
<feature type="region of interest" description="Disordered" evidence="1">
    <location>
        <begin position="80"/>
        <end position="102"/>
    </location>
</feature>
<dbReference type="Gramene" id="OMO73189">
    <property type="protein sequence ID" value="OMO73189"/>
    <property type="gene ID" value="CCACVL1_17422"/>
</dbReference>
<evidence type="ECO:0000313" key="2">
    <source>
        <dbReference type="EMBL" id="OMO73189.1"/>
    </source>
</evidence>
<evidence type="ECO:0000313" key="3">
    <source>
        <dbReference type="Proteomes" id="UP000188268"/>
    </source>
</evidence>
<gene>
    <name evidence="2" type="ORF">CCACVL1_17422</name>
</gene>
<dbReference type="OrthoDB" id="998565at2759"/>
<keyword evidence="3" id="KW-1185">Reference proteome</keyword>
<dbReference type="PANTHER" id="PTHR48435">
    <property type="entry name" value="POLYPROTEIN"/>
    <property type="match status" value="1"/>
</dbReference>
<protein>
    <submittedName>
        <fullName evidence="2">Uncharacterized protein</fullName>
    </submittedName>
</protein>